<evidence type="ECO:0000313" key="3">
    <source>
        <dbReference type="Proteomes" id="UP000298030"/>
    </source>
</evidence>
<evidence type="ECO:0000313" key="2">
    <source>
        <dbReference type="EMBL" id="TEB33150.1"/>
    </source>
</evidence>
<sequence>MTTNAKRLSLSSRKVPSPKPAPSGLAPLHPSPRCPLASPPIHPRTRSLTMPFPYACSHSLPIKIWCPPQTKISSLAQALSRANATRTHTSPYRTILSQARPQAQAQPSAPAPPLNIHPQDHTLRLARRARLVFLATVDVRPVGLVSHIYCLRLLTSPVSVSQREVRISRTPTPTAVVTATPASARKPSLRKKTHARTSTLSTCLYTREGA</sequence>
<proteinExistence type="predicted"/>
<feature type="region of interest" description="Disordered" evidence="1">
    <location>
        <begin position="1"/>
        <end position="42"/>
    </location>
</feature>
<accession>A0A4Y7TG54</accession>
<feature type="region of interest" description="Disordered" evidence="1">
    <location>
        <begin position="98"/>
        <end position="118"/>
    </location>
</feature>
<gene>
    <name evidence="2" type="ORF">FA13DRAFT_189614</name>
</gene>
<feature type="compositionally biased region" description="Low complexity" evidence="1">
    <location>
        <begin position="98"/>
        <end position="108"/>
    </location>
</feature>
<keyword evidence="3" id="KW-1185">Reference proteome</keyword>
<feature type="compositionally biased region" description="Pro residues" evidence="1">
    <location>
        <begin position="29"/>
        <end position="42"/>
    </location>
</feature>
<name>A0A4Y7TG54_COPMI</name>
<dbReference type="EMBL" id="QPFP01000013">
    <property type="protein sequence ID" value="TEB33150.1"/>
    <property type="molecule type" value="Genomic_DNA"/>
</dbReference>
<feature type="compositionally biased region" description="Polar residues" evidence="1">
    <location>
        <begin position="1"/>
        <end position="14"/>
    </location>
</feature>
<evidence type="ECO:0000256" key="1">
    <source>
        <dbReference type="SAM" id="MobiDB-lite"/>
    </source>
</evidence>
<dbReference type="Proteomes" id="UP000298030">
    <property type="component" value="Unassembled WGS sequence"/>
</dbReference>
<organism evidence="2 3">
    <name type="scientific">Coprinellus micaceus</name>
    <name type="common">Glistening ink-cap mushroom</name>
    <name type="synonym">Coprinus micaceus</name>
    <dbReference type="NCBI Taxonomy" id="71717"/>
    <lineage>
        <taxon>Eukaryota</taxon>
        <taxon>Fungi</taxon>
        <taxon>Dikarya</taxon>
        <taxon>Basidiomycota</taxon>
        <taxon>Agaricomycotina</taxon>
        <taxon>Agaricomycetes</taxon>
        <taxon>Agaricomycetidae</taxon>
        <taxon>Agaricales</taxon>
        <taxon>Agaricineae</taxon>
        <taxon>Psathyrellaceae</taxon>
        <taxon>Coprinellus</taxon>
    </lineage>
</organism>
<dbReference type="AlphaFoldDB" id="A0A4Y7TG54"/>
<reference evidence="2 3" key="1">
    <citation type="journal article" date="2019" name="Nat. Ecol. Evol.">
        <title>Megaphylogeny resolves global patterns of mushroom evolution.</title>
        <authorList>
            <person name="Varga T."/>
            <person name="Krizsan K."/>
            <person name="Foldi C."/>
            <person name="Dima B."/>
            <person name="Sanchez-Garcia M."/>
            <person name="Sanchez-Ramirez S."/>
            <person name="Szollosi G.J."/>
            <person name="Szarkandi J.G."/>
            <person name="Papp V."/>
            <person name="Albert L."/>
            <person name="Andreopoulos W."/>
            <person name="Angelini C."/>
            <person name="Antonin V."/>
            <person name="Barry K.W."/>
            <person name="Bougher N.L."/>
            <person name="Buchanan P."/>
            <person name="Buyck B."/>
            <person name="Bense V."/>
            <person name="Catcheside P."/>
            <person name="Chovatia M."/>
            <person name="Cooper J."/>
            <person name="Damon W."/>
            <person name="Desjardin D."/>
            <person name="Finy P."/>
            <person name="Geml J."/>
            <person name="Haridas S."/>
            <person name="Hughes K."/>
            <person name="Justo A."/>
            <person name="Karasinski D."/>
            <person name="Kautmanova I."/>
            <person name="Kiss B."/>
            <person name="Kocsube S."/>
            <person name="Kotiranta H."/>
            <person name="LaButti K.M."/>
            <person name="Lechner B.E."/>
            <person name="Liimatainen K."/>
            <person name="Lipzen A."/>
            <person name="Lukacs Z."/>
            <person name="Mihaltcheva S."/>
            <person name="Morgado L.N."/>
            <person name="Niskanen T."/>
            <person name="Noordeloos M.E."/>
            <person name="Ohm R.A."/>
            <person name="Ortiz-Santana B."/>
            <person name="Ovrebo C."/>
            <person name="Racz N."/>
            <person name="Riley R."/>
            <person name="Savchenko A."/>
            <person name="Shiryaev A."/>
            <person name="Soop K."/>
            <person name="Spirin V."/>
            <person name="Szebenyi C."/>
            <person name="Tomsovsky M."/>
            <person name="Tulloss R.E."/>
            <person name="Uehling J."/>
            <person name="Grigoriev I.V."/>
            <person name="Vagvolgyi C."/>
            <person name="Papp T."/>
            <person name="Martin F.M."/>
            <person name="Miettinen O."/>
            <person name="Hibbett D.S."/>
            <person name="Nagy L.G."/>
        </authorList>
    </citation>
    <scope>NUCLEOTIDE SEQUENCE [LARGE SCALE GENOMIC DNA]</scope>
    <source>
        <strain evidence="2 3">FP101781</strain>
    </source>
</reference>
<comment type="caution">
    <text evidence="2">The sequence shown here is derived from an EMBL/GenBank/DDBJ whole genome shotgun (WGS) entry which is preliminary data.</text>
</comment>
<protein>
    <submittedName>
        <fullName evidence="2">Uncharacterized protein</fullName>
    </submittedName>
</protein>